<protein>
    <submittedName>
        <fullName evidence="1">Uncharacterized protein</fullName>
    </submittedName>
</protein>
<organism evidence="1 2">
    <name type="scientific">Stephania yunnanensis</name>
    <dbReference type="NCBI Taxonomy" id="152371"/>
    <lineage>
        <taxon>Eukaryota</taxon>
        <taxon>Viridiplantae</taxon>
        <taxon>Streptophyta</taxon>
        <taxon>Embryophyta</taxon>
        <taxon>Tracheophyta</taxon>
        <taxon>Spermatophyta</taxon>
        <taxon>Magnoliopsida</taxon>
        <taxon>Ranunculales</taxon>
        <taxon>Menispermaceae</taxon>
        <taxon>Menispermoideae</taxon>
        <taxon>Cissampelideae</taxon>
        <taxon>Stephania</taxon>
    </lineage>
</organism>
<keyword evidence="2" id="KW-1185">Reference proteome</keyword>
<dbReference type="AlphaFoldDB" id="A0AAP0LCY8"/>
<sequence length="49" mass="5666">MFHSSPKKFCSDALISLQTASCLPIGLEWNSLNIHCLREDVEERTKRFL</sequence>
<accession>A0AAP0LCY8</accession>
<comment type="caution">
    <text evidence="1">The sequence shown here is derived from an EMBL/GenBank/DDBJ whole genome shotgun (WGS) entry which is preliminary data.</text>
</comment>
<gene>
    <name evidence="1" type="ORF">Syun_001037</name>
</gene>
<reference evidence="1 2" key="1">
    <citation type="submission" date="2024-01" db="EMBL/GenBank/DDBJ databases">
        <title>Genome assemblies of Stephania.</title>
        <authorList>
            <person name="Yang L."/>
        </authorList>
    </citation>
    <scope>NUCLEOTIDE SEQUENCE [LARGE SCALE GENOMIC DNA]</scope>
    <source>
        <strain evidence="1">YNDBR</strain>
        <tissue evidence="1">Leaf</tissue>
    </source>
</reference>
<dbReference type="EMBL" id="JBBNAF010000001">
    <property type="protein sequence ID" value="KAK9168897.1"/>
    <property type="molecule type" value="Genomic_DNA"/>
</dbReference>
<evidence type="ECO:0000313" key="2">
    <source>
        <dbReference type="Proteomes" id="UP001420932"/>
    </source>
</evidence>
<evidence type="ECO:0000313" key="1">
    <source>
        <dbReference type="EMBL" id="KAK9168897.1"/>
    </source>
</evidence>
<proteinExistence type="predicted"/>
<dbReference type="Proteomes" id="UP001420932">
    <property type="component" value="Unassembled WGS sequence"/>
</dbReference>
<name>A0AAP0LCY8_9MAGN</name>